<keyword evidence="4" id="KW-1185">Reference proteome</keyword>
<keyword evidence="2" id="KW-0732">Signal</keyword>
<reference evidence="3" key="1">
    <citation type="submission" date="2021-01" db="EMBL/GenBank/DDBJ databases">
        <title>Whole genome shotgun sequence of Actinocatenispora rupis NBRC 107355.</title>
        <authorList>
            <person name="Komaki H."/>
            <person name="Tamura T."/>
        </authorList>
    </citation>
    <scope>NUCLEOTIDE SEQUENCE</scope>
    <source>
        <strain evidence="3">NBRC 107355</strain>
    </source>
</reference>
<feature type="chain" id="PRO_5035295655" description="Small secreted protein" evidence="2">
    <location>
        <begin position="28"/>
        <end position="122"/>
    </location>
</feature>
<feature type="compositionally biased region" description="Basic and acidic residues" evidence="1">
    <location>
        <begin position="50"/>
        <end position="59"/>
    </location>
</feature>
<evidence type="ECO:0000256" key="2">
    <source>
        <dbReference type="SAM" id="SignalP"/>
    </source>
</evidence>
<evidence type="ECO:0000313" key="4">
    <source>
        <dbReference type="Proteomes" id="UP000612808"/>
    </source>
</evidence>
<dbReference type="EMBL" id="BOMB01000026">
    <property type="protein sequence ID" value="GID13714.1"/>
    <property type="molecule type" value="Genomic_DNA"/>
</dbReference>
<comment type="caution">
    <text evidence="3">The sequence shown here is derived from an EMBL/GenBank/DDBJ whole genome shotgun (WGS) entry which is preliminary data.</text>
</comment>
<dbReference type="PROSITE" id="PS51257">
    <property type="entry name" value="PROKAR_LIPOPROTEIN"/>
    <property type="match status" value="1"/>
</dbReference>
<name>A0A8J3NBU5_9ACTN</name>
<feature type="signal peptide" evidence="2">
    <location>
        <begin position="1"/>
        <end position="27"/>
    </location>
</feature>
<gene>
    <name evidence="3" type="ORF">Aru02nite_46030</name>
</gene>
<evidence type="ECO:0008006" key="5">
    <source>
        <dbReference type="Google" id="ProtNLM"/>
    </source>
</evidence>
<feature type="compositionally biased region" description="Polar residues" evidence="1">
    <location>
        <begin position="113"/>
        <end position="122"/>
    </location>
</feature>
<feature type="compositionally biased region" description="Polar residues" evidence="1">
    <location>
        <begin position="92"/>
        <end position="106"/>
    </location>
</feature>
<dbReference type="AlphaFoldDB" id="A0A8J3NBU5"/>
<evidence type="ECO:0000256" key="1">
    <source>
        <dbReference type="SAM" id="MobiDB-lite"/>
    </source>
</evidence>
<accession>A0A8J3NBU5</accession>
<proteinExistence type="predicted"/>
<dbReference type="RefSeq" id="WP_203660993.1">
    <property type="nucleotide sequence ID" value="NZ_BAAAZM010000020.1"/>
</dbReference>
<feature type="region of interest" description="Disordered" evidence="1">
    <location>
        <begin position="88"/>
        <end position="122"/>
    </location>
</feature>
<dbReference type="Proteomes" id="UP000612808">
    <property type="component" value="Unassembled WGS sequence"/>
</dbReference>
<protein>
    <recommendedName>
        <fullName evidence="5">Small secreted protein</fullName>
    </recommendedName>
</protein>
<feature type="region of interest" description="Disordered" evidence="1">
    <location>
        <begin position="40"/>
        <end position="59"/>
    </location>
</feature>
<organism evidence="3 4">
    <name type="scientific">Actinocatenispora rupis</name>
    <dbReference type="NCBI Taxonomy" id="519421"/>
    <lineage>
        <taxon>Bacteria</taxon>
        <taxon>Bacillati</taxon>
        <taxon>Actinomycetota</taxon>
        <taxon>Actinomycetes</taxon>
        <taxon>Micromonosporales</taxon>
        <taxon>Micromonosporaceae</taxon>
        <taxon>Actinocatenispora</taxon>
    </lineage>
</organism>
<evidence type="ECO:0000313" key="3">
    <source>
        <dbReference type="EMBL" id="GID13714.1"/>
    </source>
</evidence>
<sequence length="122" mass="12023">MRQTVTRGVVALAAVAAIGLVSGCSSANKDACKSIQNDLKSYSSSAGTDDPGKGIKDLAGKIRDDAKGADGDVKSAANAFADDLDSLADSMGGTSAPDTSSMSSDAQKLGSACGTSMSIPGM</sequence>